<organism evidence="1 2">
    <name type="scientific">Arthrospiribacter ruber</name>
    <dbReference type="NCBI Taxonomy" id="2487934"/>
    <lineage>
        <taxon>Bacteria</taxon>
        <taxon>Pseudomonadati</taxon>
        <taxon>Bacteroidota</taxon>
        <taxon>Cytophagia</taxon>
        <taxon>Cytophagales</taxon>
        <taxon>Cyclobacteriaceae</taxon>
        <taxon>Arthrospiribacter</taxon>
    </lineage>
</organism>
<accession>A0A951IZ64</accession>
<evidence type="ECO:0000313" key="2">
    <source>
        <dbReference type="Proteomes" id="UP000727490"/>
    </source>
</evidence>
<proteinExistence type="predicted"/>
<evidence type="ECO:0008006" key="3">
    <source>
        <dbReference type="Google" id="ProtNLM"/>
    </source>
</evidence>
<keyword evidence="2" id="KW-1185">Reference proteome</keyword>
<dbReference type="RefSeq" id="WP_219288858.1">
    <property type="nucleotide sequence ID" value="NZ_RPHB01000004.1"/>
</dbReference>
<reference evidence="1 2" key="1">
    <citation type="journal article" date="2020" name="Syst. Appl. Microbiol.">
        <title>Arthrospiribacter ruber gen. nov., sp. nov., a novel bacterium isolated from Arthrospira cultures.</title>
        <authorList>
            <person name="Waleron M."/>
            <person name="Misztak A."/>
            <person name="Waleron M.M."/>
            <person name="Furmaniak M."/>
            <person name="Mrozik A."/>
            <person name="Waleron K."/>
        </authorList>
    </citation>
    <scope>NUCLEOTIDE SEQUENCE [LARGE SCALE GENOMIC DNA]</scope>
    <source>
        <strain evidence="1 2">DPMB0001</strain>
    </source>
</reference>
<protein>
    <recommendedName>
        <fullName evidence="3">Lipoprotein</fullName>
    </recommendedName>
</protein>
<gene>
    <name evidence="1" type="ORF">EGN73_09745</name>
</gene>
<dbReference type="AlphaFoldDB" id="A0A951IZ64"/>
<dbReference type="Proteomes" id="UP000727490">
    <property type="component" value="Unassembled WGS sequence"/>
</dbReference>
<dbReference type="EMBL" id="RPHB01000004">
    <property type="protein sequence ID" value="MBW3468093.1"/>
    <property type="molecule type" value="Genomic_DNA"/>
</dbReference>
<evidence type="ECO:0000313" key="1">
    <source>
        <dbReference type="EMBL" id="MBW3468093.1"/>
    </source>
</evidence>
<sequence>MKKAFLPLFLSTLIFSCQFDQKEDPIDGVRADSELDDVTDALHNTFFEFEVEGGDQDRSFEDRSEGLHGIYGVSRTDANNLEGNNRNLYNCFQSIGLSLPQMNQIRAATNSFSACRNNVSRNYRSEFSSLLKRVEDERKRIVNNQQANPIAIQNQLTALRNRFRKDLMDLKLEYSEELRTCLRSYIAEINRRLNEGQWNEFKECVLD</sequence>
<name>A0A951IZ64_9BACT</name>
<dbReference type="PROSITE" id="PS51257">
    <property type="entry name" value="PROKAR_LIPOPROTEIN"/>
    <property type="match status" value="1"/>
</dbReference>
<comment type="caution">
    <text evidence="1">The sequence shown here is derived from an EMBL/GenBank/DDBJ whole genome shotgun (WGS) entry which is preliminary data.</text>
</comment>